<proteinExistence type="predicted"/>
<organism evidence="1 2">
    <name type="scientific">Mya arenaria</name>
    <name type="common">Soft-shell clam</name>
    <dbReference type="NCBI Taxonomy" id="6604"/>
    <lineage>
        <taxon>Eukaryota</taxon>
        <taxon>Metazoa</taxon>
        <taxon>Spiralia</taxon>
        <taxon>Lophotrochozoa</taxon>
        <taxon>Mollusca</taxon>
        <taxon>Bivalvia</taxon>
        <taxon>Autobranchia</taxon>
        <taxon>Heteroconchia</taxon>
        <taxon>Euheterodonta</taxon>
        <taxon>Imparidentia</taxon>
        <taxon>Neoheterodontei</taxon>
        <taxon>Myida</taxon>
        <taxon>Myoidea</taxon>
        <taxon>Myidae</taxon>
        <taxon>Mya</taxon>
    </lineage>
</organism>
<reference evidence="1" key="1">
    <citation type="submission" date="2022-11" db="EMBL/GenBank/DDBJ databases">
        <title>Centuries of genome instability and evolution in soft-shell clam transmissible cancer (bioRxiv).</title>
        <authorList>
            <person name="Hart S.F.M."/>
            <person name="Yonemitsu M.A."/>
            <person name="Giersch R.M."/>
            <person name="Beal B.F."/>
            <person name="Arriagada G."/>
            <person name="Davis B.W."/>
            <person name="Ostrander E.A."/>
            <person name="Goff S.P."/>
            <person name="Metzger M.J."/>
        </authorList>
    </citation>
    <scope>NUCLEOTIDE SEQUENCE</scope>
    <source>
        <strain evidence="1">MELC-2E11</strain>
        <tissue evidence="1">Siphon/mantle</tissue>
    </source>
</reference>
<protein>
    <submittedName>
        <fullName evidence="1">Uncharacterized protein</fullName>
    </submittedName>
</protein>
<evidence type="ECO:0000313" key="2">
    <source>
        <dbReference type="Proteomes" id="UP001164746"/>
    </source>
</evidence>
<gene>
    <name evidence="1" type="ORF">MAR_000400</name>
</gene>
<name>A0ABY7F8N9_MYAAR</name>
<sequence>MSEGCYGADFGNFLDTSIATESTTSSGQDKYLSTAALISAKGSELEAACKTSQTPLLPPTISMVFHDLVHACFTQGIFLLLKPVEHVAVRDEVVAQLSNVTNALKNGIIRSPCPKATRSMLFKGPKNRRLHMRFPTCLPLVFPGNALLSTTRSRICSLAKPTFEFTPTLVIRLSLPGTKSAGDVTITLEQLSLGHDGRGHRAGFFVEMVVVTERSEDKSHIRHVFQCGPWLDSHNDNCHMETMLRMIGVRCTKEEIEVIIHKEFQSYRKDIPK</sequence>
<accession>A0ABY7F8N9</accession>
<dbReference type="EMBL" id="CP111022">
    <property type="protein sequence ID" value="WAR18562.1"/>
    <property type="molecule type" value="Genomic_DNA"/>
</dbReference>
<dbReference type="Proteomes" id="UP001164746">
    <property type="component" value="Chromosome 11"/>
</dbReference>
<keyword evidence="2" id="KW-1185">Reference proteome</keyword>
<dbReference type="Gene3D" id="2.60.60.20">
    <property type="entry name" value="PLAT/LH2 domain"/>
    <property type="match status" value="1"/>
</dbReference>
<evidence type="ECO:0000313" key="1">
    <source>
        <dbReference type="EMBL" id="WAR18562.1"/>
    </source>
</evidence>